<protein>
    <recommendedName>
        <fullName evidence="3">HEAT repeat domain-containing protein</fullName>
    </recommendedName>
</protein>
<sequence length="292" mass="34466">MRKLLNIILTLTISLCFSQTKEQLLLSIIKVDRVDSNCIGFGCKKSKQYENFEKLKAIISEQELVELTNHNNSTVRTYASKALINSDPNFALKLLKNELDNNKTVRTFEGCIIDVQKTSSIIYHEYWNKIRIEAIRKTNVNNYEENLAMKKKLESDFVMEKLDSLIIHYVKEVDWILYNRVFENRKHKDSYLPRIEELAFIKNNACAFDYIKTHYSDQYSEKLEKYLTTDFPTAKFKKGNEVFYLHSFIKILLESKDEKYKKIAIDKLKANSVWKERSGWFKTTLRNHGIVL</sequence>
<dbReference type="Proteomes" id="UP000778797">
    <property type="component" value="Unassembled WGS sequence"/>
</dbReference>
<reference evidence="1" key="1">
    <citation type="submission" date="2021-03" db="EMBL/GenBank/DDBJ databases">
        <authorList>
            <person name="Ping X."/>
        </authorList>
    </citation>
    <scope>NUCLEOTIDE SEQUENCE</scope>
    <source>
        <strain evidence="1">E313</strain>
    </source>
</reference>
<evidence type="ECO:0000313" key="2">
    <source>
        <dbReference type="Proteomes" id="UP000778797"/>
    </source>
</evidence>
<keyword evidence="2" id="KW-1185">Reference proteome</keyword>
<comment type="caution">
    <text evidence="1">The sequence shown here is derived from an EMBL/GenBank/DDBJ whole genome shotgun (WGS) entry which is preliminary data.</text>
</comment>
<gene>
    <name evidence="1" type="ORF">J1C55_13375</name>
</gene>
<accession>A0ABS8EQU5</accession>
<dbReference type="RefSeq" id="WP_227478082.1">
    <property type="nucleotide sequence ID" value="NZ_JAFMPT010000030.1"/>
</dbReference>
<dbReference type="EMBL" id="JAFMPT010000030">
    <property type="protein sequence ID" value="MCC1485590.1"/>
    <property type="molecule type" value="Genomic_DNA"/>
</dbReference>
<reference evidence="1" key="2">
    <citation type="submission" date="2021-10" db="EMBL/GenBank/DDBJ databases">
        <title>Genome of Winogradskyella sp. E313.</title>
        <authorList>
            <person name="Zhou Y."/>
        </authorList>
    </citation>
    <scope>NUCLEOTIDE SEQUENCE</scope>
    <source>
        <strain evidence="1">E313</strain>
    </source>
</reference>
<evidence type="ECO:0000313" key="1">
    <source>
        <dbReference type="EMBL" id="MCC1485590.1"/>
    </source>
</evidence>
<evidence type="ECO:0008006" key="3">
    <source>
        <dbReference type="Google" id="ProtNLM"/>
    </source>
</evidence>
<organism evidence="1 2">
    <name type="scientific">Winogradskyella immobilis</name>
    <dbReference type="NCBI Taxonomy" id="2816852"/>
    <lineage>
        <taxon>Bacteria</taxon>
        <taxon>Pseudomonadati</taxon>
        <taxon>Bacteroidota</taxon>
        <taxon>Flavobacteriia</taxon>
        <taxon>Flavobacteriales</taxon>
        <taxon>Flavobacteriaceae</taxon>
        <taxon>Winogradskyella</taxon>
    </lineage>
</organism>
<name>A0ABS8EQU5_9FLAO</name>
<proteinExistence type="predicted"/>